<keyword evidence="1" id="KW-0862">Zinc</keyword>
<feature type="domain" description="RING-type" evidence="4">
    <location>
        <begin position="89"/>
        <end position="131"/>
    </location>
</feature>
<dbReference type="Gene3D" id="3.30.40.10">
    <property type="entry name" value="Zinc/RING finger domain, C3HC4 (zinc finger)"/>
    <property type="match status" value="1"/>
</dbReference>
<dbReference type="InterPro" id="IPR013083">
    <property type="entry name" value="Znf_RING/FYVE/PHD"/>
</dbReference>
<dbReference type="PANTHER" id="PTHR45676">
    <property type="entry name" value="RING-H2 FINGER PROTEIN ATL51-RELATED"/>
    <property type="match status" value="1"/>
</dbReference>
<dbReference type="PROSITE" id="PS50089">
    <property type="entry name" value="ZF_RING_2"/>
    <property type="match status" value="1"/>
</dbReference>
<organism evidence="5">
    <name type="scientific">Suaeda glauca</name>
    <dbReference type="NCBI Taxonomy" id="397272"/>
    <lineage>
        <taxon>Eukaryota</taxon>
        <taxon>Viridiplantae</taxon>
        <taxon>Streptophyta</taxon>
        <taxon>Embryophyta</taxon>
        <taxon>Tracheophyta</taxon>
        <taxon>Spermatophyta</taxon>
        <taxon>Magnoliopsida</taxon>
        <taxon>eudicotyledons</taxon>
        <taxon>Gunneridae</taxon>
        <taxon>Pentapetalae</taxon>
        <taxon>Caryophyllales</taxon>
        <taxon>Chenopodiaceae</taxon>
        <taxon>Suaedoideae</taxon>
        <taxon>Suaeda</taxon>
    </lineage>
</organism>
<protein>
    <submittedName>
        <fullName evidence="5">RING-H2 finger protein ATL2J</fullName>
    </submittedName>
</protein>
<reference evidence="5" key="1">
    <citation type="journal article" date="2012" name="Plant Cell Rep.">
        <title>Exploration for the salt stress tolerance genes from a salt-treated halophyte, Suaeda asparagoides.</title>
        <authorList>
            <person name="Ayarpadikannan S."/>
            <person name="Chung E."/>
            <person name="Cho C.W."/>
            <person name="So H.A."/>
            <person name="Kim S.O."/>
            <person name="Jeon J.M."/>
            <person name="Kwak M.H."/>
            <person name="Lee S.W."/>
            <person name="Lee J.H."/>
        </authorList>
    </citation>
    <scope>NUCLEOTIDE SEQUENCE</scope>
</reference>
<dbReference type="SMART" id="SM00184">
    <property type="entry name" value="RING"/>
    <property type="match status" value="1"/>
</dbReference>
<evidence type="ECO:0000256" key="1">
    <source>
        <dbReference type="PROSITE-ProRule" id="PRU00175"/>
    </source>
</evidence>
<dbReference type="GO" id="GO:0008270">
    <property type="term" value="F:zinc ion binding"/>
    <property type="evidence" value="ECO:0007669"/>
    <property type="project" value="UniProtKB-KW"/>
</dbReference>
<dbReference type="GO" id="GO:0016567">
    <property type="term" value="P:protein ubiquitination"/>
    <property type="evidence" value="ECO:0007669"/>
    <property type="project" value="UniProtKB-UniPathway"/>
</dbReference>
<dbReference type="EMBL" id="KF594416">
    <property type="protein sequence ID" value="AHB08887.1"/>
    <property type="molecule type" value="mRNA"/>
</dbReference>
<feature type="transmembrane region" description="Helical" evidence="3">
    <location>
        <begin position="7"/>
        <end position="28"/>
    </location>
</feature>
<dbReference type="Pfam" id="PF13639">
    <property type="entry name" value="zf-RING_2"/>
    <property type="match status" value="1"/>
</dbReference>
<dbReference type="SUPFAM" id="SSF57850">
    <property type="entry name" value="RING/U-box"/>
    <property type="match status" value="1"/>
</dbReference>
<dbReference type="AlphaFoldDB" id="V5Q0U5"/>
<keyword evidence="1" id="KW-0479">Metal-binding</keyword>
<dbReference type="PANTHER" id="PTHR45676:SF88">
    <property type="entry name" value="RING-H2 FINGER PROTEIN ATL33"/>
    <property type="match status" value="1"/>
</dbReference>
<dbReference type="InterPro" id="IPR001841">
    <property type="entry name" value="Znf_RING"/>
</dbReference>
<evidence type="ECO:0000256" key="3">
    <source>
        <dbReference type="SAM" id="Phobius"/>
    </source>
</evidence>
<name>V5Q0U5_9CARY</name>
<evidence type="ECO:0000313" key="5">
    <source>
        <dbReference type="EMBL" id="AHB08887.1"/>
    </source>
</evidence>
<evidence type="ECO:0000259" key="4">
    <source>
        <dbReference type="PROSITE" id="PS50089"/>
    </source>
</evidence>
<reference evidence="5" key="2">
    <citation type="submission" date="2013-08" db="EMBL/GenBank/DDBJ databases">
        <authorList>
            <person name="Chung E."/>
            <person name="Ayarpadikannan S."/>
            <person name="Lee J.-H."/>
        </authorList>
    </citation>
    <scope>NUCLEOTIDE SEQUENCE</scope>
</reference>
<keyword evidence="3" id="KW-1133">Transmembrane helix</keyword>
<evidence type="ECO:0000256" key="2">
    <source>
        <dbReference type="SAM" id="MobiDB-lite"/>
    </source>
</evidence>
<proteinExistence type="evidence at transcript level"/>
<keyword evidence="1" id="KW-0863">Zinc-finger</keyword>
<keyword evidence="3" id="KW-0472">Membrane</keyword>
<accession>V5Q0U5</accession>
<dbReference type="UniPathway" id="UPA00143"/>
<feature type="region of interest" description="Disordered" evidence="2">
    <location>
        <begin position="50"/>
        <end position="71"/>
    </location>
</feature>
<keyword evidence="3" id="KW-0812">Transmembrane</keyword>
<sequence>MMSSISFIIMLLIMLIIPTILYTFFFLINCPSNPFNFLRRNHDVDNVNNARRSKISNEEDDEDNSSNKDKNSIELVATSNETLGKDVECPICLSIFVQGEELKQLKICKHMFHTSCIDKWLSTHCNCPVCRGFVGNHAKHMKEKEVNNRVLVSRDVDRHDLWQGLPDSAGLV</sequence>